<comment type="subcellular location">
    <subcellularLocation>
        <location evidence="1">Cell membrane</location>
        <topology evidence="1">Multi-pass membrane protein</topology>
    </subcellularLocation>
</comment>
<keyword evidence="3" id="KW-0328">Glycosyltransferase</keyword>
<evidence type="ECO:0000256" key="2">
    <source>
        <dbReference type="ARBA" id="ARBA00022475"/>
    </source>
</evidence>
<dbReference type="Gene3D" id="3.90.550.10">
    <property type="entry name" value="Spore Coat Polysaccharide Biosynthesis Protein SpsA, Chain A"/>
    <property type="match status" value="1"/>
</dbReference>
<evidence type="ECO:0000256" key="9">
    <source>
        <dbReference type="SAM" id="Phobius"/>
    </source>
</evidence>
<evidence type="ECO:0000256" key="5">
    <source>
        <dbReference type="ARBA" id="ARBA00022692"/>
    </source>
</evidence>
<evidence type="ECO:0000256" key="7">
    <source>
        <dbReference type="ARBA" id="ARBA00023136"/>
    </source>
</evidence>
<sequence length="320" mass="35935">MKLISLIVPVLNEEEAIPLFYDAVQDVLHDEPYDVEILFIDDGSTDRTLEIIEGLHARDPRVRGISFSRNFGKELALAAGLQAARGDAVVPMDVDLQDPPALLKQFLRRWEQGYEMVIGVRSRRDADSWAKRVSAGLFYRLFSRLTRGRVVANAGDYRLMDRVVVDALNALPERVRFTKGLYGWVGFRSAIVAYERPARVAGSSKWPGWKLWNFALDGITSFSTLPLRLWSYLGIVVALAGFAYAGFLVFRTLVRGVEVPGYASLMVVTLCLGGLILCSLGIVGEYLGRVFQEVKGRPQYVVRRRIGMDDRGKRQQGKNF</sequence>
<keyword evidence="7 9" id="KW-0472">Membrane</keyword>
<dbReference type="SUPFAM" id="SSF53448">
    <property type="entry name" value="Nucleotide-diphospho-sugar transferases"/>
    <property type="match status" value="1"/>
</dbReference>
<dbReference type="Pfam" id="PF00535">
    <property type="entry name" value="Glycos_transf_2"/>
    <property type="match status" value="1"/>
</dbReference>
<dbReference type="KEGG" id="dpg:DESPIGER_1980"/>
<dbReference type="Proteomes" id="UP000186323">
    <property type="component" value="Chromosome I"/>
</dbReference>
<feature type="domain" description="Glycosyltransferase 2-like" evidence="10">
    <location>
        <begin position="5"/>
        <end position="166"/>
    </location>
</feature>
<dbReference type="FunFam" id="3.90.550.10:FF:000079">
    <property type="entry name" value="Probable glycosyl transferase"/>
    <property type="match status" value="1"/>
</dbReference>
<evidence type="ECO:0000313" key="11">
    <source>
        <dbReference type="EMBL" id="SFV73804.1"/>
    </source>
</evidence>
<comment type="similarity">
    <text evidence="8">Belongs to the glycosyltransferase 2 family. GtrB subfamily.</text>
</comment>
<evidence type="ECO:0000259" key="10">
    <source>
        <dbReference type="Pfam" id="PF00535"/>
    </source>
</evidence>
<dbReference type="AlphaFoldDB" id="A0A1K1LGG1"/>
<dbReference type="PANTHER" id="PTHR48090">
    <property type="entry name" value="UNDECAPRENYL-PHOSPHATE 4-DEOXY-4-FORMAMIDO-L-ARABINOSE TRANSFERASE-RELATED"/>
    <property type="match status" value="1"/>
</dbReference>
<evidence type="ECO:0000256" key="1">
    <source>
        <dbReference type="ARBA" id="ARBA00004651"/>
    </source>
</evidence>
<gene>
    <name evidence="11" type="ORF">DESPIGER_1980</name>
</gene>
<keyword evidence="5 9" id="KW-0812">Transmembrane</keyword>
<accession>A0A1K1LGG1</accession>
<keyword evidence="2" id="KW-1003">Cell membrane</keyword>
<dbReference type="InterPro" id="IPR029044">
    <property type="entry name" value="Nucleotide-diphossugar_trans"/>
</dbReference>
<reference evidence="12" key="1">
    <citation type="submission" date="2016-10" db="EMBL/GenBank/DDBJ databases">
        <authorList>
            <person name="Wegmann U."/>
        </authorList>
    </citation>
    <scope>NUCLEOTIDE SEQUENCE [LARGE SCALE GENOMIC DNA]</scope>
</reference>
<proteinExistence type="inferred from homology"/>
<dbReference type="InterPro" id="IPR050256">
    <property type="entry name" value="Glycosyltransferase_2"/>
</dbReference>
<organism evidence="11 12">
    <name type="scientific">Desulfovibrio piger</name>
    <dbReference type="NCBI Taxonomy" id="901"/>
    <lineage>
        <taxon>Bacteria</taxon>
        <taxon>Pseudomonadati</taxon>
        <taxon>Thermodesulfobacteriota</taxon>
        <taxon>Desulfovibrionia</taxon>
        <taxon>Desulfovibrionales</taxon>
        <taxon>Desulfovibrionaceae</taxon>
        <taxon>Desulfovibrio</taxon>
    </lineage>
</organism>
<feature type="transmembrane region" description="Helical" evidence="9">
    <location>
        <begin position="229"/>
        <end position="250"/>
    </location>
</feature>
<evidence type="ECO:0000256" key="6">
    <source>
        <dbReference type="ARBA" id="ARBA00022989"/>
    </source>
</evidence>
<dbReference type="CDD" id="cd04187">
    <property type="entry name" value="DPM1_like_bac"/>
    <property type="match status" value="1"/>
</dbReference>
<dbReference type="InterPro" id="IPR001173">
    <property type="entry name" value="Glyco_trans_2-like"/>
</dbReference>
<evidence type="ECO:0000256" key="4">
    <source>
        <dbReference type="ARBA" id="ARBA00022679"/>
    </source>
</evidence>
<dbReference type="EMBL" id="LT630450">
    <property type="protein sequence ID" value="SFV73804.1"/>
    <property type="molecule type" value="Genomic_DNA"/>
</dbReference>
<dbReference type="GO" id="GO:0005886">
    <property type="term" value="C:plasma membrane"/>
    <property type="evidence" value="ECO:0007669"/>
    <property type="project" value="UniProtKB-SubCell"/>
</dbReference>
<dbReference type="RefSeq" id="WP_072336038.1">
    <property type="nucleotide sequence ID" value="NZ_LT630450.1"/>
</dbReference>
<protein>
    <submittedName>
        <fullName evidence="11">Glycosyl transferase, family 2</fullName>
    </submittedName>
</protein>
<evidence type="ECO:0000256" key="8">
    <source>
        <dbReference type="ARBA" id="ARBA00038152"/>
    </source>
</evidence>
<dbReference type="PANTHER" id="PTHR48090:SF1">
    <property type="entry name" value="PROPHAGE BACTOPRENOL GLUCOSYL TRANSFERASE HOMOLOG"/>
    <property type="match status" value="1"/>
</dbReference>
<dbReference type="OrthoDB" id="9802649at2"/>
<dbReference type="GO" id="GO:0016757">
    <property type="term" value="F:glycosyltransferase activity"/>
    <property type="evidence" value="ECO:0007669"/>
    <property type="project" value="UniProtKB-KW"/>
</dbReference>
<feature type="transmembrane region" description="Helical" evidence="9">
    <location>
        <begin position="262"/>
        <end position="283"/>
    </location>
</feature>
<evidence type="ECO:0000313" key="12">
    <source>
        <dbReference type="Proteomes" id="UP000186323"/>
    </source>
</evidence>
<name>A0A1K1LGG1_9BACT</name>
<keyword evidence="12" id="KW-1185">Reference proteome</keyword>
<keyword evidence="6 9" id="KW-1133">Transmembrane helix</keyword>
<keyword evidence="4 11" id="KW-0808">Transferase</keyword>
<evidence type="ECO:0000256" key="3">
    <source>
        <dbReference type="ARBA" id="ARBA00022676"/>
    </source>
</evidence>